<name>A0A0H2S133_9AGAM</name>
<proteinExistence type="predicted"/>
<dbReference type="Proteomes" id="UP000053477">
    <property type="component" value="Unassembled WGS sequence"/>
</dbReference>
<gene>
    <name evidence="2" type="ORF">SCHPADRAFT_936933</name>
</gene>
<dbReference type="AlphaFoldDB" id="A0A0H2S133"/>
<sequence length="500" mass="53451">MLFLFLVAHALVLQALGKNDWSKACLNGTCSYDIEKGPTTMGGTIEISGSSSAISDITPAAGWFIQNCTSSTNSQTVKLICVDESKGCGHIFHDGAQETVVRLPDDCGSGPFVRVARHWVPDDQTIPSNVSLNLMRRDAIIPQVHMLQLDDDFAQGSGLHGNVSFEARAEGDMHIGPKQRKRQNGSGYDAEPVTIPTNSGYSLLNDELTCSDGDGNTEYNEIGGDLTLNSVTMTVSVNFVIRGTVVPPDITSLSFSAPTTGNIQGYVSLITSLQGSVSALGVELVNIEFPEFVIDGVMSISPSFAISSDSAGYVQKQTYFDAGTNFAINLDSLQFTYPSNSPPATVSITTPSSSYFASANPNENGNADFEFDIYFKIIAQVAAFTQNVELSVTLHDGVANEMDASPSSGNNEEVCFELENSLDLVVANSGPFFQVFIEANSLTLYSAETTILETCQIVALGPSPPANRKARSSVYSRDSVSCPAPEALSQTWLSYSGKYP</sequence>
<dbReference type="STRING" id="27342.A0A0H2S133"/>
<reference evidence="2 3" key="1">
    <citation type="submission" date="2015-04" db="EMBL/GenBank/DDBJ databases">
        <title>Complete genome sequence of Schizopora paradoxa KUC8140, a cosmopolitan wood degrader in East Asia.</title>
        <authorList>
            <consortium name="DOE Joint Genome Institute"/>
            <person name="Min B."/>
            <person name="Park H."/>
            <person name="Jang Y."/>
            <person name="Kim J.-J."/>
            <person name="Kim K.H."/>
            <person name="Pangilinan J."/>
            <person name="Lipzen A."/>
            <person name="Riley R."/>
            <person name="Grigoriev I.V."/>
            <person name="Spatafora J.W."/>
            <person name="Choi I.-G."/>
        </authorList>
    </citation>
    <scope>NUCLEOTIDE SEQUENCE [LARGE SCALE GENOMIC DNA]</scope>
    <source>
        <strain evidence="2 3">KUC8140</strain>
    </source>
</reference>
<accession>A0A0H2S133</accession>
<dbReference type="EMBL" id="KQ085903">
    <property type="protein sequence ID" value="KLO17567.1"/>
    <property type="molecule type" value="Genomic_DNA"/>
</dbReference>
<keyword evidence="1" id="KW-0732">Signal</keyword>
<feature type="signal peptide" evidence="1">
    <location>
        <begin position="1"/>
        <end position="17"/>
    </location>
</feature>
<feature type="chain" id="PRO_5005202329" evidence="1">
    <location>
        <begin position="18"/>
        <end position="500"/>
    </location>
</feature>
<dbReference type="OrthoDB" id="73875at2759"/>
<organism evidence="2 3">
    <name type="scientific">Schizopora paradoxa</name>
    <dbReference type="NCBI Taxonomy" id="27342"/>
    <lineage>
        <taxon>Eukaryota</taxon>
        <taxon>Fungi</taxon>
        <taxon>Dikarya</taxon>
        <taxon>Basidiomycota</taxon>
        <taxon>Agaricomycotina</taxon>
        <taxon>Agaricomycetes</taxon>
        <taxon>Hymenochaetales</taxon>
        <taxon>Schizoporaceae</taxon>
        <taxon>Schizopora</taxon>
    </lineage>
</organism>
<dbReference type="InParanoid" id="A0A0H2S133"/>
<evidence type="ECO:0000313" key="2">
    <source>
        <dbReference type="EMBL" id="KLO17567.1"/>
    </source>
</evidence>
<evidence type="ECO:0000256" key="1">
    <source>
        <dbReference type="SAM" id="SignalP"/>
    </source>
</evidence>
<protein>
    <submittedName>
        <fullName evidence="2">Uncharacterized protein</fullName>
    </submittedName>
</protein>
<keyword evidence="3" id="KW-1185">Reference proteome</keyword>
<evidence type="ECO:0000313" key="3">
    <source>
        <dbReference type="Proteomes" id="UP000053477"/>
    </source>
</evidence>